<accession>A0A0P7ZP12</accession>
<evidence type="ECO:0000256" key="2">
    <source>
        <dbReference type="ARBA" id="ARBA00022840"/>
    </source>
</evidence>
<feature type="domain" description="CobQ/CobB/MinD/ParA nucleotide binding" evidence="4">
    <location>
        <begin position="529"/>
        <end position="718"/>
    </location>
</feature>
<dbReference type="Gene3D" id="3.40.50.300">
    <property type="entry name" value="P-loop containing nucleotide triphosphate hydrolases"/>
    <property type="match status" value="1"/>
</dbReference>
<dbReference type="PANTHER" id="PTHR32309:SF13">
    <property type="entry name" value="FERRIC ENTEROBACTIN TRANSPORT PROTEIN FEPE"/>
    <property type="match status" value="1"/>
</dbReference>
<proteinExistence type="predicted"/>
<dbReference type="SUPFAM" id="SSF52540">
    <property type="entry name" value="P-loop containing nucleoside triphosphate hydrolases"/>
    <property type="match status" value="1"/>
</dbReference>
<dbReference type="AlphaFoldDB" id="A0A0P7ZP12"/>
<dbReference type="EC" id="2.7.10.-" evidence="5"/>
<dbReference type="EMBL" id="LJZR01000018">
    <property type="protein sequence ID" value="KPQ34644.1"/>
    <property type="molecule type" value="Genomic_DNA"/>
</dbReference>
<dbReference type="GO" id="GO:0005886">
    <property type="term" value="C:plasma membrane"/>
    <property type="evidence" value="ECO:0007669"/>
    <property type="project" value="TreeGrafter"/>
</dbReference>
<protein>
    <submittedName>
        <fullName evidence="5">AAA domain</fullName>
        <ecNumber evidence="5">2.7.10.-</ecNumber>
    </submittedName>
</protein>
<dbReference type="Proteomes" id="UP000050465">
    <property type="component" value="Unassembled WGS sequence"/>
</dbReference>
<organism evidence="5 6">
    <name type="scientific">Phormidesmis priestleyi Ana</name>
    <dbReference type="NCBI Taxonomy" id="1666911"/>
    <lineage>
        <taxon>Bacteria</taxon>
        <taxon>Bacillati</taxon>
        <taxon>Cyanobacteriota</taxon>
        <taxon>Cyanophyceae</taxon>
        <taxon>Leptolyngbyales</taxon>
        <taxon>Leptolyngbyaceae</taxon>
        <taxon>Phormidesmis</taxon>
    </lineage>
</organism>
<dbReference type="InterPro" id="IPR027417">
    <property type="entry name" value="P-loop_NTPase"/>
</dbReference>
<sequence length="738" mass="80574">MASPFIKRYLLALNRYKWPGLFTFLSILGASSVVAFQPEPPPEFFSETVLVDNALPVVFSATTNQVQLLGRSNISEDKLLSDALLKEVSSQLRAQGINISERELVENTRIAIDVQGDESRPETVSRQATVRFVWPDKDEAAITMDLMVDAMIQLSQIRNSRRLQSISAELNKRIPEIESELREAEQLLETYDRQEGPAIQASIDGSLLGSITGSEQQFRANNIAIAGIEAQMQSIQAQLGLNPQEAYASSALSADPLIAQLRAQISQAETQQALLAEQGLKPDHPNQRALRENLAAFNQLVEQRAGEVLSGGGAARAILSSNQVRQNSSLDPARAALANQLVSLDTQRDALLSQQAVIQQSARDLRQEYSQSPNKQLQRDRLAQQVGLRKALYDQLQARLVDAEVAEAETVSSLVVANPPFTVENETERPAPVLILLAGALTGLLVGGGVVYLLDMLDGTVRTSEELEDLLQAQEVPMLGIIPAMKTRSARSVPVLVQSDSAYNASYERFLSRLRLVGTEESSIGPRMIVLTSTRSQEGKSVSAYNLAIASARAGRRTLLVEADLRSGSKAEILGLLADPQAVMEPLRYYSGQIGQNVQMVSQVENLYVCPSPGPQRQPAAIIESSEMQRFLKDARSRFDMVILDTPSLTRCDDALLLEEHTDGIVLVTRPGVTEKAVLDTALEELELSDDVRLLGAVINAASISAQDASLESDMDNEPIELMREPEFSAAPSGRIDF</sequence>
<dbReference type="InterPro" id="IPR050445">
    <property type="entry name" value="Bact_polysacc_biosynth/exp"/>
</dbReference>
<dbReference type="PANTHER" id="PTHR32309">
    <property type="entry name" value="TYROSINE-PROTEIN KINASE"/>
    <property type="match status" value="1"/>
</dbReference>
<dbReference type="STRING" id="1666911.HLUCCA11_14115"/>
<comment type="caution">
    <text evidence="5">The sequence shown here is derived from an EMBL/GenBank/DDBJ whole genome shotgun (WGS) entry which is preliminary data.</text>
</comment>
<dbReference type="CDD" id="cd05387">
    <property type="entry name" value="BY-kinase"/>
    <property type="match status" value="1"/>
</dbReference>
<dbReference type="Pfam" id="PF01656">
    <property type="entry name" value="CbiA"/>
    <property type="match status" value="1"/>
</dbReference>
<dbReference type="InterPro" id="IPR005702">
    <property type="entry name" value="Wzc-like_C"/>
</dbReference>
<evidence type="ECO:0000313" key="6">
    <source>
        <dbReference type="Proteomes" id="UP000050465"/>
    </source>
</evidence>
<dbReference type="PATRIC" id="fig|1666911.3.peg.69"/>
<evidence type="ECO:0000259" key="4">
    <source>
        <dbReference type="Pfam" id="PF01656"/>
    </source>
</evidence>
<keyword evidence="5" id="KW-0808">Transferase</keyword>
<feature type="coiled-coil region" evidence="3">
    <location>
        <begin position="167"/>
        <end position="194"/>
    </location>
</feature>
<evidence type="ECO:0000256" key="1">
    <source>
        <dbReference type="ARBA" id="ARBA00022741"/>
    </source>
</evidence>
<dbReference type="InterPro" id="IPR002586">
    <property type="entry name" value="CobQ/CobB/MinD/ParA_Nub-bd_dom"/>
</dbReference>
<name>A0A0P7ZP12_9CYAN</name>
<dbReference type="GO" id="GO:0004713">
    <property type="term" value="F:protein tyrosine kinase activity"/>
    <property type="evidence" value="ECO:0007669"/>
    <property type="project" value="TreeGrafter"/>
</dbReference>
<evidence type="ECO:0000256" key="3">
    <source>
        <dbReference type="SAM" id="Coils"/>
    </source>
</evidence>
<evidence type="ECO:0000313" key="5">
    <source>
        <dbReference type="EMBL" id="KPQ34644.1"/>
    </source>
</evidence>
<reference evidence="5 6" key="1">
    <citation type="submission" date="2015-09" db="EMBL/GenBank/DDBJ databases">
        <title>Identification and resolution of microdiversity through metagenomic sequencing of parallel consortia.</title>
        <authorList>
            <person name="Nelson W.C."/>
            <person name="Romine M.F."/>
            <person name="Lindemann S.R."/>
        </authorList>
    </citation>
    <scope>NUCLEOTIDE SEQUENCE [LARGE SCALE GENOMIC DNA]</scope>
    <source>
        <strain evidence="5">Ana</strain>
    </source>
</reference>
<keyword evidence="1" id="KW-0547">Nucleotide-binding</keyword>
<keyword evidence="2" id="KW-0067">ATP-binding</keyword>
<gene>
    <name evidence="5" type="ORF">HLUCCA11_14115</name>
</gene>
<keyword evidence="3" id="KW-0175">Coiled coil</keyword>